<name>A0ABR3KI68_TRISP</name>
<accession>A0ABR3KI68</accession>
<sequence>MDFYFSGGMKNFSKLHFCHLLVEPIGLEKWATISVGLCCKRRRASSLIARSIHYRLSKTFHLQLNMLLAINCTAANCISGSIWCVD</sequence>
<dbReference type="EMBL" id="JBEUSY010000358">
    <property type="protein sequence ID" value="KAL1236913.1"/>
    <property type="molecule type" value="Genomic_DNA"/>
</dbReference>
<dbReference type="Proteomes" id="UP001558632">
    <property type="component" value="Unassembled WGS sequence"/>
</dbReference>
<reference evidence="1 2" key="1">
    <citation type="submission" date="2024-07" db="EMBL/GenBank/DDBJ databases">
        <title>Enhanced genomic and transcriptomic resources for Trichinella pseudospiralis and T. spiralis underpin the discovery of pronounced molecular differences between stages and species.</title>
        <authorList>
            <person name="Pasi K.K."/>
            <person name="La Rosa G."/>
            <person name="Gomez-Morales M.A."/>
            <person name="Tosini F."/>
            <person name="Sumanam S."/>
            <person name="Young N.D."/>
            <person name="Chang B.C."/>
            <person name="Robin G.B."/>
        </authorList>
    </citation>
    <scope>NUCLEOTIDE SEQUENCE [LARGE SCALE GENOMIC DNA]</scope>
    <source>
        <strain evidence="1">ISS534</strain>
    </source>
</reference>
<evidence type="ECO:0000313" key="2">
    <source>
        <dbReference type="Proteomes" id="UP001558632"/>
    </source>
</evidence>
<organism evidence="1 2">
    <name type="scientific">Trichinella spiralis</name>
    <name type="common">Trichina worm</name>
    <dbReference type="NCBI Taxonomy" id="6334"/>
    <lineage>
        <taxon>Eukaryota</taxon>
        <taxon>Metazoa</taxon>
        <taxon>Ecdysozoa</taxon>
        <taxon>Nematoda</taxon>
        <taxon>Enoplea</taxon>
        <taxon>Dorylaimia</taxon>
        <taxon>Trichinellida</taxon>
        <taxon>Trichinellidae</taxon>
        <taxon>Trichinella</taxon>
    </lineage>
</organism>
<gene>
    <name evidence="1" type="ORF">TSPI_08523</name>
</gene>
<evidence type="ECO:0000313" key="1">
    <source>
        <dbReference type="EMBL" id="KAL1236913.1"/>
    </source>
</evidence>
<proteinExistence type="predicted"/>
<protein>
    <submittedName>
        <fullName evidence="1">Receptor-like protein</fullName>
    </submittedName>
</protein>
<keyword evidence="2" id="KW-1185">Reference proteome</keyword>
<comment type="caution">
    <text evidence="1">The sequence shown here is derived from an EMBL/GenBank/DDBJ whole genome shotgun (WGS) entry which is preliminary data.</text>
</comment>